<reference evidence="1" key="1">
    <citation type="journal article" date="2023" name="G3 (Bethesda)">
        <title>A reference genome for the long-term kleptoplast-retaining sea slug Elysia crispata morphotype clarki.</title>
        <authorList>
            <person name="Eastman K.E."/>
            <person name="Pendleton A.L."/>
            <person name="Shaikh M.A."/>
            <person name="Suttiyut T."/>
            <person name="Ogas R."/>
            <person name="Tomko P."/>
            <person name="Gavelis G."/>
            <person name="Widhalm J.R."/>
            <person name="Wisecaver J.H."/>
        </authorList>
    </citation>
    <scope>NUCLEOTIDE SEQUENCE</scope>
    <source>
        <strain evidence="1">ECLA1</strain>
    </source>
</reference>
<protein>
    <submittedName>
        <fullName evidence="1">Uncharacterized protein</fullName>
    </submittedName>
</protein>
<proteinExistence type="predicted"/>
<dbReference type="AlphaFoldDB" id="A0AAE0ZVA0"/>
<gene>
    <name evidence="1" type="ORF">RRG08_043653</name>
</gene>
<dbReference type="EMBL" id="JAWDGP010003253">
    <property type="protein sequence ID" value="KAK3775968.1"/>
    <property type="molecule type" value="Genomic_DNA"/>
</dbReference>
<organism evidence="1 2">
    <name type="scientific">Elysia crispata</name>
    <name type="common">lettuce slug</name>
    <dbReference type="NCBI Taxonomy" id="231223"/>
    <lineage>
        <taxon>Eukaryota</taxon>
        <taxon>Metazoa</taxon>
        <taxon>Spiralia</taxon>
        <taxon>Lophotrochozoa</taxon>
        <taxon>Mollusca</taxon>
        <taxon>Gastropoda</taxon>
        <taxon>Heterobranchia</taxon>
        <taxon>Euthyneura</taxon>
        <taxon>Panpulmonata</taxon>
        <taxon>Sacoglossa</taxon>
        <taxon>Placobranchoidea</taxon>
        <taxon>Plakobranchidae</taxon>
        <taxon>Elysia</taxon>
    </lineage>
</organism>
<keyword evidence="2" id="KW-1185">Reference proteome</keyword>
<accession>A0AAE0ZVA0</accession>
<evidence type="ECO:0000313" key="2">
    <source>
        <dbReference type="Proteomes" id="UP001283361"/>
    </source>
</evidence>
<name>A0AAE0ZVA0_9GAST</name>
<evidence type="ECO:0000313" key="1">
    <source>
        <dbReference type="EMBL" id="KAK3775968.1"/>
    </source>
</evidence>
<sequence>MITSNCNCGLVSSSGLLAAVSSARHSLSYSASHKFGTARGDIFGPPQPVLLGVAPVRDCSRRYLRPATACPTRRHTSSGLLAAISSARHSLSYSASHQFGTARGDIFGLPQPVLPGVAPVRDCSRRYLRPATACPTWRRTSSGLLAAISSARHSLSYWASHQFGTASGGIFGSPQPVLLGVAPVRGCKRRYLRLATACPIRRRTSSGLLAAVSSARHSLSYSASHQFGTASGGIFGSPQPVLLGVAPVRDCSRRYLRLATACPTQRRSSSGLLAAAPGAHNNHRWELLGSPFI</sequence>
<comment type="caution">
    <text evidence="1">The sequence shown here is derived from an EMBL/GenBank/DDBJ whole genome shotgun (WGS) entry which is preliminary data.</text>
</comment>
<dbReference type="Proteomes" id="UP001283361">
    <property type="component" value="Unassembled WGS sequence"/>
</dbReference>